<accession>A0AA37S8G4</accession>
<reference evidence="1" key="1">
    <citation type="journal article" date="2014" name="Int. J. Syst. Evol. Microbiol.">
        <title>Complete genome sequence of Corynebacterium casei LMG S-19264T (=DSM 44701T), isolated from a smear-ripened cheese.</title>
        <authorList>
            <consortium name="US DOE Joint Genome Institute (JGI-PGF)"/>
            <person name="Walter F."/>
            <person name="Albersmeier A."/>
            <person name="Kalinowski J."/>
            <person name="Ruckert C."/>
        </authorList>
    </citation>
    <scope>NUCLEOTIDE SEQUENCE</scope>
    <source>
        <strain evidence="1">NBRC 110071</strain>
    </source>
</reference>
<sequence>MAGENHTLKRSISGYNTNAALNHSDEYAWQLFTDLNHPAKLSDCKPDHDKQLGDNGLTVWEVWQSREETFLDGAAKPPRWKDGCANGGFYSYPVGNYSNFDDEAVRINPKAYRFIRKNHLYSLDEQERLAQAGVRDIDFPLGSKTVKAGWVKIAEADKPYYHWVEVERDGETIIYGLSAMHIASKDYPTWFWATFEHVDNDTRWNQVYPEAFQGWVIPSKDSAACPPTNLSCNEIPQGFGLEGTKWENYRLRGTQTEIVDNRGNPTVLVNSHLEGVLDQGSMSCVSCHALAVKGESGDSMPIPITEGTNDEGLPMGHIGALNPTLFLDENGNAIPYVGLDYVWTLRNAKREGL</sequence>
<gene>
    <name evidence="1" type="ORF">GCM10007876_14690</name>
</gene>
<dbReference type="Proteomes" id="UP001161389">
    <property type="component" value="Unassembled WGS sequence"/>
</dbReference>
<protein>
    <recommendedName>
        <fullName evidence="3">Cytochrome c domain-containing protein</fullName>
    </recommendedName>
</protein>
<evidence type="ECO:0000313" key="1">
    <source>
        <dbReference type="EMBL" id="GLQ30990.1"/>
    </source>
</evidence>
<dbReference type="AlphaFoldDB" id="A0AA37S8G4"/>
<evidence type="ECO:0008006" key="3">
    <source>
        <dbReference type="Google" id="ProtNLM"/>
    </source>
</evidence>
<keyword evidence="2" id="KW-1185">Reference proteome</keyword>
<evidence type="ECO:0000313" key="2">
    <source>
        <dbReference type="Proteomes" id="UP001161389"/>
    </source>
</evidence>
<dbReference type="EMBL" id="BSNM01000011">
    <property type="protein sequence ID" value="GLQ30990.1"/>
    <property type="molecule type" value="Genomic_DNA"/>
</dbReference>
<reference evidence="1" key="2">
    <citation type="submission" date="2023-01" db="EMBL/GenBank/DDBJ databases">
        <title>Draft genome sequence of Litoribrevibacter albus strain NBRC 110071.</title>
        <authorList>
            <person name="Sun Q."/>
            <person name="Mori K."/>
        </authorList>
    </citation>
    <scope>NUCLEOTIDE SEQUENCE</scope>
    <source>
        <strain evidence="1">NBRC 110071</strain>
    </source>
</reference>
<name>A0AA37S8G4_9GAMM</name>
<organism evidence="1 2">
    <name type="scientific">Litoribrevibacter albus</name>
    <dbReference type="NCBI Taxonomy" id="1473156"/>
    <lineage>
        <taxon>Bacteria</taxon>
        <taxon>Pseudomonadati</taxon>
        <taxon>Pseudomonadota</taxon>
        <taxon>Gammaproteobacteria</taxon>
        <taxon>Oceanospirillales</taxon>
        <taxon>Oceanospirillaceae</taxon>
        <taxon>Litoribrevibacter</taxon>
    </lineage>
</organism>
<dbReference type="RefSeq" id="WP_284380447.1">
    <property type="nucleotide sequence ID" value="NZ_BSNM01000011.1"/>
</dbReference>
<comment type="caution">
    <text evidence="1">The sequence shown here is derived from an EMBL/GenBank/DDBJ whole genome shotgun (WGS) entry which is preliminary data.</text>
</comment>
<proteinExistence type="predicted"/>